<dbReference type="EMBL" id="ADEF01000045">
    <property type="protein sequence ID" value="EFA97162.1"/>
    <property type="molecule type" value="Genomic_DNA"/>
</dbReference>
<keyword evidence="2" id="KW-1185">Reference proteome</keyword>
<name>D1W0C6_9BACT</name>
<dbReference type="AlphaFoldDB" id="D1W0C6"/>
<dbReference type="Proteomes" id="UP000004001">
    <property type="component" value="Unassembled WGS sequence"/>
</dbReference>
<comment type="caution">
    <text evidence="1">The sequence shown here is derived from an EMBL/GenBank/DDBJ whole genome shotgun (WGS) entry which is preliminary data.</text>
</comment>
<organism evidence="1 2">
    <name type="scientific">Hoylesella timonensis CRIS 5C-B1</name>
    <dbReference type="NCBI Taxonomy" id="679189"/>
    <lineage>
        <taxon>Bacteria</taxon>
        <taxon>Pseudomonadati</taxon>
        <taxon>Bacteroidota</taxon>
        <taxon>Bacteroidia</taxon>
        <taxon>Bacteroidales</taxon>
        <taxon>Prevotellaceae</taxon>
        <taxon>Hoylesella</taxon>
    </lineage>
</organism>
<evidence type="ECO:0000313" key="1">
    <source>
        <dbReference type="EMBL" id="EFA97162.1"/>
    </source>
</evidence>
<gene>
    <name evidence="1" type="ORF">HMPREF9019_1022</name>
</gene>
<evidence type="ECO:0000313" key="2">
    <source>
        <dbReference type="Proteomes" id="UP000004001"/>
    </source>
</evidence>
<dbReference type="RefSeq" id="WP_008124718.1">
    <property type="nucleotide sequence ID" value="NZ_ADEF01000045.1"/>
</dbReference>
<sequence>MSELSKNVTSKWIKATAVFGHTPSKIPVQMYVEGDDDVMLWKEAVKPYQTKYDIKVVTNKAVNPDNGNGKSKLLSMEGLCKEKVVAVDADFDLIIDNYSTYTDMVRNSSFVVTTTWHSIENILLQKTNHIPLVEQFSLAAWDLYAYYLATVEAKEEPRPIKHYGEMISHFGVQKCASKKNYTEFKTAYKAELDNEIESHKEASAQIKEKLTRLGYNESNIWKVTRGHYLWDMIVKPQIVARVKNKINQGIQAQRKAGKTVNRIQVMNSMGITKDVKDYVDDEFYYNGMNNADIPIETRAKLNSMFG</sequence>
<accession>D1W0C6</accession>
<protein>
    <submittedName>
        <fullName evidence="1">Uncharacterized protein</fullName>
    </submittedName>
</protein>
<reference evidence="1 2" key="1">
    <citation type="submission" date="2009-12" db="EMBL/GenBank/DDBJ databases">
        <title>Genome Sequence of Prevotella timonensis CRIS 5C-B1.</title>
        <authorList>
            <person name="Durkin A.S."/>
            <person name="Madupu R."/>
            <person name="Torralba M."/>
            <person name="Methe B."/>
            <person name="Sutton G."/>
            <person name="Strausberg R.L."/>
            <person name="Nelson K.E."/>
        </authorList>
    </citation>
    <scope>NUCLEOTIDE SEQUENCE [LARGE SCALE GENOMIC DNA]</scope>
    <source>
        <strain evidence="1 2">CRIS 5C-B1</strain>
    </source>
</reference>
<proteinExistence type="predicted"/>